<dbReference type="PANTHER" id="PTHR23182:SF1">
    <property type="entry name" value="RHO GTPASE ACTIVATING PROTEIN AT 1A, ISOFORM E"/>
    <property type="match status" value="1"/>
</dbReference>
<dbReference type="GO" id="GO:0005096">
    <property type="term" value="F:GTPase activator activity"/>
    <property type="evidence" value="ECO:0007669"/>
    <property type="project" value="InterPro"/>
</dbReference>
<dbReference type="PANTHER" id="PTHR23182">
    <property type="entry name" value="BREAKPOINT CLUSTER REGION PROTEIN BCR"/>
    <property type="match status" value="1"/>
</dbReference>
<feature type="compositionally biased region" description="Polar residues" evidence="1">
    <location>
        <begin position="83"/>
        <end position="96"/>
    </location>
</feature>
<dbReference type="SUPFAM" id="SSF69036">
    <property type="entry name" value="Bcr-Abl oncoprotein oligomerization domain"/>
    <property type="match status" value="1"/>
</dbReference>
<keyword evidence="4" id="KW-1185">Reference proteome</keyword>
<evidence type="ECO:0000313" key="3">
    <source>
        <dbReference type="EMBL" id="GIY08072.1"/>
    </source>
</evidence>
<dbReference type="EMBL" id="BPLR01006194">
    <property type="protein sequence ID" value="GIY08072.1"/>
    <property type="molecule type" value="Genomic_DNA"/>
</dbReference>
<comment type="caution">
    <text evidence="3">The sequence shown here is derived from an EMBL/GenBank/DDBJ whole genome shotgun (WGS) entry which is preliminary data.</text>
</comment>
<organism evidence="3 4">
    <name type="scientific">Caerostris extrusa</name>
    <name type="common">Bark spider</name>
    <name type="synonym">Caerostris bankana</name>
    <dbReference type="NCBI Taxonomy" id="172846"/>
    <lineage>
        <taxon>Eukaryota</taxon>
        <taxon>Metazoa</taxon>
        <taxon>Ecdysozoa</taxon>
        <taxon>Arthropoda</taxon>
        <taxon>Chelicerata</taxon>
        <taxon>Arachnida</taxon>
        <taxon>Araneae</taxon>
        <taxon>Araneomorphae</taxon>
        <taxon>Entelegynae</taxon>
        <taxon>Araneoidea</taxon>
        <taxon>Araneidae</taxon>
        <taxon>Caerostris</taxon>
    </lineage>
</organism>
<dbReference type="GO" id="GO:0007165">
    <property type="term" value="P:signal transduction"/>
    <property type="evidence" value="ECO:0007669"/>
    <property type="project" value="InterPro"/>
</dbReference>
<dbReference type="GO" id="GO:0016020">
    <property type="term" value="C:membrane"/>
    <property type="evidence" value="ECO:0007669"/>
    <property type="project" value="TreeGrafter"/>
</dbReference>
<dbReference type="Gene3D" id="4.10.280.30">
    <property type="entry name" value="Bcr-Abl oncoprotein oligomerisation domain"/>
    <property type="match status" value="1"/>
</dbReference>
<evidence type="ECO:0000256" key="1">
    <source>
        <dbReference type="SAM" id="MobiDB-lite"/>
    </source>
</evidence>
<protein>
    <recommendedName>
        <fullName evidence="2">Bcr-Abl oncoprotein oligomerisation domain-containing protein</fullName>
    </recommendedName>
</protein>
<feature type="region of interest" description="Disordered" evidence="1">
    <location>
        <begin position="83"/>
        <end position="118"/>
    </location>
</feature>
<evidence type="ECO:0000313" key="4">
    <source>
        <dbReference type="Proteomes" id="UP001054945"/>
    </source>
</evidence>
<dbReference type="Proteomes" id="UP001054945">
    <property type="component" value="Unassembled WGS sequence"/>
</dbReference>
<dbReference type="GO" id="GO:0004674">
    <property type="term" value="F:protein serine/threonine kinase activity"/>
    <property type="evidence" value="ECO:0007669"/>
    <property type="project" value="InterPro"/>
</dbReference>
<dbReference type="Pfam" id="PF09036">
    <property type="entry name" value="Bcr-Abl_Oligo"/>
    <property type="match status" value="1"/>
</dbReference>
<dbReference type="AlphaFoldDB" id="A0AAV4QIL3"/>
<evidence type="ECO:0000259" key="2">
    <source>
        <dbReference type="Pfam" id="PF09036"/>
    </source>
</evidence>
<feature type="domain" description="Bcr-Abl oncoprotein oligomerisation" evidence="2">
    <location>
        <begin position="6"/>
        <end position="64"/>
    </location>
</feature>
<reference evidence="3 4" key="1">
    <citation type="submission" date="2021-06" db="EMBL/GenBank/DDBJ databases">
        <title>Caerostris extrusa draft genome.</title>
        <authorList>
            <person name="Kono N."/>
            <person name="Arakawa K."/>
        </authorList>
    </citation>
    <scope>NUCLEOTIDE SEQUENCE [LARGE SCALE GENOMIC DNA]</scope>
</reference>
<gene>
    <name evidence="3" type="ORF">CEXT_106661</name>
</gene>
<dbReference type="InterPro" id="IPR015123">
    <property type="entry name" value="Bcr-Abl_oncoprot_oligo"/>
</dbReference>
<proteinExistence type="predicted"/>
<dbReference type="InterPro" id="IPR037769">
    <property type="entry name" value="Abr/Bcr"/>
</dbReference>
<sequence>MSVFGDFQKAWAQRFPGCELPQAWEEDVRANLTKHRQKVAALNEELEKEEFYVEYLEHLLADVERVKQNPRLNNIDSETNSSLNIETSAKESNPIISGNKMPETSVIDKNSTSDEQHSKIEKVCQNRSLEANDQNSYITVYFSWRIKFSK</sequence>
<dbReference type="InterPro" id="IPR036481">
    <property type="entry name" value="Bcr-Abl_oncoprot_oligo_sf"/>
</dbReference>
<accession>A0AAV4QIL3</accession>
<name>A0AAV4QIL3_CAEEX</name>